<dbReference type="InterPro" id="IPR010733">
    <property type="entry name" value="DUF1308"/>
</dbReference>
<reference evidence="3" key="2">
    <citation type="submission" date="2025-08" db="UniProtKB">
        <authorList>
            <consortium name="RefSeq"/>
        </authorList>
    </citation>
    <scope>IDENTIFICATION</scope>
    <source>
        <tissue evidence="3">Leaf</tissue>
    </source>
</reference>
<organism evidence="2 3">
    <name type="scientific">Spinacia oleracea</name>
    <name type="common">Spinach</name>
    <dbReference type="NCBI Taxonomy" id="3562"/>
    <lineage>
        <taxon>Eukaryota</taxon>
        <taxon>Viridiplantae</taxon>
        <taxon>Streptophyta</taxon>
        <taxon>Embryophyta</taxon>
        <taxon>Tracheophyta</taxon>
        <taxon>Spermatophyta</taxon>
        <taxon>Magnoliopsida</taxon>
        <taxon>eudicotyledons</taxon>
        <taxon>Gunneridae</taxon>
        <taxon>Pentapetalae</taxon>
        <taxon>Caryophyllales</taxon>
        <taxon>Chenopodiaceae</taxon>
        <taxon>Chenopodioideae</taxon>
        <taxon>Anserineae</taxon>
        <taxon>Spinacia</taxon>
    </lineage>
</organism>
<gene>
    <name evidence="3" type="primary">LOC110806035</name>
</gene>
<protein>
    <recommendedName>
        <fullName evidence="1">DUF1308 domain-containing protein</fullName>
    </recommendedName>
</protein>
<dbReference type="KEGG" id="soe:110806035"/>
<sequence length="463" mass="51506">MEEREWATRRCEEALDRIQGLPLSNITASCKATLLRLVNSELNFLSRLSLSTSKSSSPFSCNVGYFEAIVHILQQPYIVGVSRVCKPIPLSPTTSHGGKTDSPCEAVHIDIVCSLHNSPTWFIVSDRNPKYITWDSSGRDKGLKTRIEQIVRAAQFSLALKPVSIVLFFANGLDAAICERLMTNFGFREFDLEFSHFEFVFSDALEGEWVNVLGKSYQRACSLIMDVDPCAKPCQRIEYVEEVSSSGVQLAETNYELGLGSSFCCLIEMMKEWPLDVKSLESCKREDLSGENDVVNFDTTALVAIISGISNGGSEKLLAKSENELRQRFKSNTEFVIFQAQSEIENAIHDELKLLLCGKKGIACKTVHSEFTELFSMFGGPYEQMRANQLIKRLKIVPDTPSPRMMSLPVTRKLALKNKVAFGTGDYLGAPTLTANMGFVRAVSQTGMSLFSLEHRPRALVGD</sequence>
<feature type="domain" description="DUF1308" evidence="1">
    <location>
        <begin position="295"/>
        <end position="460"/>
    </location>
</feature>
<evidence type="ECO:0000313" key="2">
    <source>
        <dbReference type="Proteomes" id="UP000813463"/>
    </source>
</evidence>
<reference evidence="2" key="1">
    <citation type="journal article" date="2021" name="Nat. Commun.">
        <title>Genomic analyses provide insights into spinach domestication and the genetic basis of agronomic traits.</title>
        <authorList>
            <person name="Cai X."/>
            <person name="Sun X."/>
            <person name="Xu C."/>
            <person name="Sun H."/>
            <person name="Wang X."/>
            <person name="Ge C."/>
            <person name="Zhang Z."/>
            <person name="Wang Q."/>
            <person name="Fei Z."/>
            <person name="Jiao C."/>
            <person name="Wang Q."/>
        </authorList>
    </citation>
    <scope>NUCLEOTIDE SEQUENCE [LARGE SCALE GENOMIC DNA]</scope>
    <source>
        <strain evidence="2">cv. Varoflay</strain>
    </source>
</reference>
<accession>A0A9R0JGD4</accession>
<dbReference type="GeneID" id="110806035"/>
<dbReference type="Proteomes" id="UP000813463">
    <property type="component" value="Chromosome 2"/>
</dbReference>
<proteinExistence type="predicted"/>
<evidence type="ECO:0000313" key="3">
    <source>
        <dbReference type="RefSeq" id="XP_021867366.2"/>
    </source>
</evidence>
<dbReference type="AlphaFoldDB" id="A0A9R0JGD4"/>
<dbReference type="Pfam" id="PF07000">
    <property type="entry name" value="DUF1308"/>
    <property type="match status" value="1"/>
</dbReference>
<dbReference type="PROSITE" id="PS51257">
    <property type="entry name" value="PROKAR_LIPOPROTEIN"/>
    <property type="match status" value="1"/>
</dbReference>
<dbReference type="RefSeq" id="XP_021867366.2">
    <property type="nucleotide sequence ID" value="XM_022011674.2"/>
</dbReference>
<dbReference type="PANTHER" id="PTHR13379:SF0">
    <property type="entry name" value="UPF0415 PROTEIN C7ORF25"/>
    <property type="match status" value="1"/>
</dbReference>
<name>A0A9R0JGD4_SPIOL</name>
<evidence type="ECO:0000259" key="1">
    <source>
        <dbReference type="Pfam" id="PF07000"/>
    </source>
</evidence>
<dbReference type="PANTHER" id="PTHR13379">
    <property type="entry name" value="UNCHARACTERIZED DUF1308"/>
    <property type="match status" value="1"/>
</dbReference>
<keyword evidence="2" id="KW-1185">Reference proteome</keyword>